<reference evidence="7 8" key="1">
    <citation type="submission" date="2021-03" db="EMBL/GenBank/DDBJ databases">
        <authorList>
            <person name="Xin L."/>
        </authorList>
    </citation>
    <scope>NUCLEOTIDE SEQUENCE [LARGE SCALE GENOMIC DNA]</scope>
    <source>
        <strain evidence="7 8">XHU 5031</strain>
    </source>
</reference>
<keyword evidence="3" id="KW-0067">ATP-binding</keyword>
<evidence type="ECO:0000256" key="1">
    <source>
        <dbReference type="ARBA" id="ARBA00022598"/>
    </source>
</evidence>
<organism evidence="7 8">
    <name type="scientific">Myceligenerans salitolerans</name>
    <dbReference type="NCBI Taxonomy" id="1230528"/>
    <lineage>
        <taxon>Bacteria</taxon>
        <taxon>Bacillati</taxon>
        <taxon>Actinomycetota</taxon>
        <taxon>Actinomycetes</taxon>
        <taxon>Micrococcales</taxon>
        <taxon>Promicromonosporaceae</taxon>
        <taxon>Myceligenerans</taxon>
    </lineage>
</organism>
<gene>
    <name evidence="7" type="ORF">J0911_18770</name>
</gene>
<dbReference type="InterPro" id="IPR008925">
    <property type="entry name" value="aa_tRNA-synth_I_cd-bd_sf"/>
</dbReference>
<keyword evidence="1" id="KW-0436">Ligase</keyword>
<dbReference type="Gene3D" id="1.10.8.70">
    <property type="entry name" value="Glutamate-tRNA synthetase, class I, anticodon-binding domain 1"/>
    <property type="match status" value="1"/>
</dbReference>
<keyword evidence="8" id="KW-1185">Reference proteome</keyword>
<feature type="domain" description="Aminoacyl-tRNA synthetase class I anticodon-binding" evidence="6">
    <location>
        <begin position="6"/>
        <end position="97"/>
    </location>
</feature>
<dbReference type="RefSeq" id="WP_207277014.1">
    <property type="nucleotide sequence ID" value="NZ_JAFMPK010000048.1"/>
</dbReference>
<evidence type="ECO:0000313" key="7">
    <source>
        <dbReference type="EMBL" id="MBO0611067.1"/>
    </source>
</evidence>
<proteinExistence type="predicted"/>
<evidence type="ECO:0000256" key="4">
    <source>
        <dbReference type="ARBA" id="ARBA00022917"/>
    </source>
</evidence>
<protein>
    <recommendedName>
        <fullName evidence="6">Aminoacyl-tRNA synthetase class I anticodon-binding domain-containing protein</fullName>
    </recommendedName>
</protein>
<evidence type="ECO:0000256" key="3">
    <source>
        <dbReference type="ARBA" id="ARBA00022840"/>
    </source>
</evidence>
<reference evidence="8" key="2">
    <citation type="submission" date="2023-07" db="EMBL/GenBank/DDBJ databases">
        <title>Myceligenerans salitolerans sp. nov., a halotolerant actinomycete isolated from a salt lake in Xinjiang, China.</title>
        <authorList>
            <person name="Guan T."/>
        </authorList>
    </citation>
    <scope>NUCLEOTIDE SEQUENCE [LARGE SCALE GENOMIC DNA]</scope>
    <source>
        <strain evidence="8">XHU 5031</strain>
    </source>
</reference>
<keyword evidence="4" id="KW-0648">Protein biosynthesis</keyword>
<sequence length="99" mass="10826">MSVDAFTDAVQPWLTSDDVPWPAEAYDPAVFDAVAELVQTRIVLLGDVVEMLDFLFLDQPAIDEAAWDKAMGGEHAADILAATIERYEAIDWSAGALTR</sequence>
<dbReference type="InterPro" id="IPR020752">
    <property type="entry name" value="Glu-tRNA-synth_I_codon-bd_sub1"/>
</dbReference>
<dbReference type="EMBL" id="JAFMPK010000048">
    <property type="protein sequence ID" value="MBO0611067.1"/>
    <property type="molecule type" value="Genomic_DNA"/>
</dbReference>
<evidence type="ECO:0000259" key="6">
    <source>
        <dbReference type="Pfam" id="PF19269"/>
    </source>
</evidence>
<dbReference type="Pfam" id="PF19269">
    <property type="entry name" value="Anticodon_2"/>
    <property type="match status" value="1"/>
</dbReference>
<evidence type="ECO:0000256" key="5">
    <source>
        <dbReference type="ARBA" id="ARBA00023146"/>
    </source>
</evidence>
<dbReference type="InterPro" id="IPR045462">
    <property type="entry name" value="aa-tRNA-synth_I_cd-bd"/>
</dbReference>
<keyword evidence="5" id="KW-0030">Aminoacyl-tRNA synthetase</keyword>
<comment type="caution">
    <text evidence="7">The sequence shown here is derived from an EMBL/GenBank/DDBJ whole genome shotgun (WGS) entry which is preliminary data.</text>
</comment>
<dbReference type="SUPFAM" id="SSF48163">
    <property type="entry name" value="An anticodon-binding domain of class I aminoacyl-tRNA synthetases"/>
    <property type="match status" value="1"/>
</dbReference>
<keyword evidence="2" id="KW-0547">Nucleotide-binding</keyword>
<name>A0ABS3IDF0_9MICO</name>
<evidence type="ECO:0000313" key="8">
    <source>
        <dbReference type="Proteomes" id="UP000664617"/>
    </source>
</evidence>
<evidence type="ECO:0000256" key="2">
    <source>
        <dbReference type="ARBA" id="ARBA00022741"/>
    </source>
</evidence>
<accession>A0ABS3IDF0</accession>
<dbReference type="Proteomes" id="UP000664617">
    <property type="component" value="Unassembled WGS sequence"/>
</dbReference>